<dbReference type="SUPFAM" id="SSF81606">
    <property type="entry name" value="PP2C-like"/>
    <property type="match status" value="1"/>
</dbReference>
<dbReference type="RefSeq" id="WP_135481924.1">
    <property type="nucleotide sequence ID" value="NZ_SIJK02000097.1"/>
</dbReference>
<protein>
    <submittedName>
        <fullName evidence="3">Protein phosphatase 2C domain-containing protein</fullName>
    </submittedName>
</protein>
<dbReference type="InterPro" id="IPR036457">
    <property type="entry name" value="PPM-type-like_dom_sf"/>
</dbReference>
<sequence>MPNSFVFGDRGLSASGDTHPLWSLGHAVADSYLILGASAVGQIHLARGLPRDDAFIVRSLGPWVAVAVADGVGSRPLSRYGATYAVEALSALLLRPFAVPLSELRTSHGAGPSNPSAASIAPPAAIEDVELKVPFAEYRRGEGRASLIAGMQDWVKKRLGVEPSAPGTPLLDQLQQGGSLGWWLPEQAPLAPPDVTIPPTAPTGSQRPDPTQPRSSGKPAAAALQVPGIAKATAVPTDLDLGGVMHQAFEKTHIGLRGHAQSLGLELADLGCTALALLFNRETGRCAVGQVGDGAILGLTARGEVKELVDAPDPGDGQATYTLNRPNFQKYLAVSVDQPPPANPFIAFYVMTDGLSGDLLYTSQQDALSNWAQAIRRNLHQASSPTQAAAGMLNWLATYQVKGSWDDRTLVVITQQESHNDERYPTARQPGATEPDDDQ</sequence>
<name>A0ABS4DH92_9CHLR</name>
<dbReference type="Gene3D" id="3.60.40.10">
    <property type="entry name" value="PPM-type phosphatase domain"/>
    <property type="match status" value="1"/>
</dbReference>
<feature type="compositionally biased region" description="Polar residues" evidence="1">
    <location>
        <begin position="202"/>
        <end position="215"/>
    </location>
</feature>
<gene>
    <name evidence="3" type="ORF">EYB53_024045</name>
</gene>
<feature type="domain" description="PPM-type phosphatase" evidence="2">
    <location>
        <begin position="40"/>
        <end position="93"/>
    </location>
</feature>
<feature type="compositionally biased region" description="Pro residues" evidence="1">
    <location>
        <begin position="191"/>
        <end position="201"/>
    </location>
</feature>
<feature type="region of interest" description="Disordered" evidence="1">
    <location>
        <begin position="416"/>
        <end position="439"/>
    </location>
</feature>
<evidence type="ECO:0000313" key="4">
    <source>
        <dbReference type="Proteomes" id="UP001193081"/>
    </source>
</evidence>
<organism evidence="3 4">
    <name type="scientific">Candidatus Chloroploca mongolica</name>
    <dbReference type="NCBI Taxonomy" id="2528176"/>
    <lineage>
        <taxon>Bacteria</taxon>
        <taxon>Bacillati</taxon>
        <taxon>Chloroflexota</taxon>
        <taxon>Chloroflexia</taxon>
        <taxon>Chloroflexales</taxon>
        <taxon>Chloroflexineae</taxon>
        <taxon>Oscillochloridaceae</taxon>
        <taxon>Candidatus Chloroploca</taxon>
    </lineage>
</organism>
<dbReference type="Proteomes" id="UP001193081">
    <property type="component" value="Unassembled WGS sequence"/>
</dbReference>
<feature type="region of interest" description="Disordered" evidence="1">
    <location>
        <begin position="191"/>
        <end position="221"/>
    </location>
</feature>
<evidence type="ECO:0000256" key="1">
    <source>
        <dbReference type="SAM" id="MobiDB-lite"/>
    </source>
</evidence>
<dbReference type="EMBL" id="SIJK02000097">
    <property type="protein sequence ID" value="MBP1468804.1"/>
    <property type="molecule type" value="Genomic_DNA"/>
</dbReference>
<keyword evidence="4" id="KW-1185">Reference proteome</keyword>
<reference evidence="3 4" key="1">
    <citation type="submission" date="2021-03" db="EMBL/GenBank/DDBJ databases">
        <authorList>
            <person name="Grouzdev D.S."/>
        </authorList>
    </citation>
    <scope>NUCLEOTIDE SEQUENCE [LARGE SCALE GENOMIC DNA]</scope>
    <source>
        <strain evidence="3 4">M50-1</strain>
    </source>
</reference>
<proteinExistence type="predicted"/>
<comment type="caution">
    <text evidence="3">The sequence shown here is derived from an EMBL/GenBank/DDBJ whole genome shotgun (WGS) entry which is preliminary data.</text>
</comment>
<dbReference type="InterPro" id="IPR001932">
    <property type="entry name" value="PPM-type_phosphatase-like_dom"/>
</dbReference>
<dbReference type="Pfam" id="PF13672">
    <property type="entry name" value="PP2C_2"/>
    <property type="match status" value="2"/>
</dbReference>
<evidence type="ECO:0000313" key="3">
    <source>
        <dbReference type="EMBL" id="MBP1468804.1"/>
    </source>
</evidence>
<feature type="domain" description="PPM-type phosphatase" evidence="2">
    <location>
        <begin position="256"/>
        <end position="396"/>
    </location>
</feature>
<evidence type="ECO:0000259" key="2">
    <source>
        <dbReference type="Pfam" id="PF13672"/>
    </source>
</evidence>
<accession>A0ABS4DH92</accession>